<dbReference type="KEGG" id="nsr:NS506_02429"/>
<keyword evidence="3 5" id="KW-1133">Transmembrane helix</keyword>
<evidence type="ECO:0000256" key="2">
    <source>
        <dbReference type="ARBA" id="ARBA00022692"/>
    </source>
</evidence>
<keyword evidence="4 5" id="KW-0472">Membrane</keyword>
<dbReference type="GeneID" id="93373168"/>
<dbReference type="NCBIfam" id="TIGR03057">
    <property type="entry name" value="xxxLxxG_by_4"/>
    <property type="match status" value="3"/>
</dbReference>
<sequence>MAENAKSLIGRVGALLRVPAVLRTLVVLGLVVPTLVSAVYMWIMWDPELYLKRIPVAVACDDAGGIADGKAQNMGAEILDNLVSGGDLQFHRVSSAEAVNGLRENRYAFSVVIPADFTRKVLSVTDPHPQRARISFWYNDFNGTLGPAVANSVVADAQSKVAATIGRGYADQILVGVNSLGAGIGDASQGATQLAQGTAQLADGSGQLSAGLDEAVTGAAQLAAGTGELHTGAVQFADGANQLIGGTDQLGTGAIQIRDGVDQIITPLLSALQAAGQVGDDPDSLTAQLTQLRDGTKELARQLTDPKADYRSGVLALADGANQLRDGTVQRGTGANDLSTGLRQLADGGHQIKDGVTQLGDGATQLDSGLRDGAAQAPHITDPATSADVISQPVAMDIRNQEPSQIVQNGDPSNKAIAGGAGPVLVVMGSFLAAIVLWMLVRPLRGSARGSAWRRAAEPVLHASGVGAAVGIAVAAIAAWYGSSVGWSPQQWPAMLAVITLVGMVAAVTTQLFVVLFGRLIGSIAAFAFFMFQTFAFGGVFPAGTTPLPFRPFKSIAPMTYARRAIIRTDIALYDQMFWISLLILTLMLLTALALMIVPRYLTLTRKPALTTRLGVPATTM</sequence>
<dbReference type="EMBL" id="CP017839">
    <property type="protein sequence ID" value="APA96494.1"/>
    <property type="molecule type" value="Genomic_DNA"/>
</dbReference>
<keyword evidence="2 5" id="KW-0812">Transmembrane</keyword>
<name>A0A0B8NML4_9NOCA</name>
<evidence type="ECO:0000256" key="3">
    <source>
        <dbReference type="ARBA" id="ARBA00022989"/>
    </source>
</evidence>
<reference evidence="8" key="1">
    <citation type="submission" date="2015-07" db="EMBL/GenBank/DDBJ databases">
        <title>Nocardia seriolae U-1 whole genome shotgun sequence.</title>
        <authorList>
            <person name="Imajoh M."/>
            <person name="Fukumoto Y."/>
            <person name="Sukeda M."/>
            <person name="Yamane J."/>
            <person name="Yamasaki K."/>
            <person name="Shimizu M."/>
            <person name="Ohnishi K."/>
            <person name="Oshima S."/>
        </authorList>
    </citation>
    <scope>NUCLEOTIDE SEQUENCE [LARGE SCALE GENOMIC DNA]</scope>
    <source>
        <strain evidence="8">U-1</strain>
    </source>
</reference>
<evidence type="ECO:0000256" key="5">
    <source>
        <dbReference type="SAM" id="Phobius"/>
    </source>
</evidence>
<dbReference type="GO" id="GO:0016020">
    <property type="term" value="C:membrane"/>
    <property type="evidence" value="ECO:0007669"/>
    <property type="project" value="UniProtKB-SubCell"/>
</dbReference>
<feature type="transmembrane region" description="Helical" evidence="5">
    <location>
        <begin position="21"/>
        <end position="45"/>
    </location>
</feature>
<dbReference type="NCBIfam" id="TIGR03061">
    <property type="entry name" value="pip_yhgE_Nterm"/>
    <property type="match status" value="1"/>
</dbReference>
<evidence type="ECO:0000313" key="8">
    <source>
        <dbReference type="Proteomes" id="UP000037179"/>
    </source>
</evidence>
<feature type="transmembrane region" description="Helical" evidence="5">
    <location>
        <begin position="416"/>
        <end position="440"/>
    </location>
</feature>
<dbReference type="Proteomes" id="UP000037179">
    <property type="component" value="Unassembled WGS sequence"/>
</dbReference>
<protein>
    <submittedName>
        <fullName evidence="7">Membrane protein</fullName>
    </submittedName>
</protein>
<gene>
    <name evidence="6" type="ORF">NS506_02429</name>
    <name evidence="7" type="ORF">NSK11_contig00210-0007</name>
</gene>
<evidence type="ECO:0000313" key="6">
    <source>
        <dbReference type="EMBL" id="APA96494.1"/>
    </source>
</evidence>
<feature type="transmembrane region" description="Helical" evidence="5">
    <location>
        <begin position="460"/>
        <end position="482"/>
    </location>
</feature>
<dbReference type="EMBL" id="BBYQ01000210">
    <property type="protein sequence ID" value="GAP33109.1"/>
    <property type="molecule type" value="Genomic_DNA"/>
</dbReference>
<organism evidence="7 8">
    <name type="scientific">Nocardia seriolae</name>
    <dbReference type="NCBI Taxonomy" id="37332"/>
    <lineage>
        <taxon>Bacteria</taxon>
        <taxon>Bacillati</taxon>
        <taxon>Actinomycetota</taxon>
        <taxon>Actinomycetes</taxon>
        <taxon>Mycobacteriales</taxon>
        <taxon>Nocardiaceae</taxon>
        <taxon>Nocardia</taxon>
    </lineage>
</organism>
<feature type="transmembrane region" description="Helical" evidence="5">
    <location>
        <begin position="578"/>
        <end position="598"/>
    </location>
</feature>
<dbReference type="Gene3D" id="1.10.287.950">
    <property type="entry name" value="Methyl-accepting chemotaxis protein"/>
    <property type="match status" value="1"/>
</dbReference>
<keyword evidence="8" id="KW-1185">Reference proteome</keyword>
<dbReference type="OrthoDB" id="9811483at2"/>
<feature type="transmembrane region" description="Helical" evidence="5">
    <location>
        <begin position="524"/>
        <end position="544"/>
    </location>
</feature>
<evidence type="ECO:0000313" key="9">
    <source>
        <dbReference type="Proteomes" id="UP000180166"/>
    </source>
</evidence>
<dbReference type="PANTHER" id="PTHR43077:SF10">
    <property type="entry name" value="TRANSPORT PERMEASE PROTEIN"/>
    <property type="match status" value="1"/>
</dbReference>
<dbReference type="InterPro" id="IPR023908">
    <property type="entry name" value="xxxLxxG_rpt"/>
</dbReference>
<proteinExistence type="predicted"/>
<dbReference type="InterPro" id="IPR051328">
    <property type="entry name" value="T7SS_ABC-Transporter"/>
</dbReference>
<dbReference type="RefSeq" id="WP_033091437.1">
    <property type="nucleotide sequence ID" value="NZ_AP017900.1"/>
</dbReference>
<evidence type="ECO:0000256" key="1">
    <source>
        <dbReference type="ARBA" id="ARBA00004141"/>
    </source>
</evidence>
<dbReference type="AlphaFoldDB" id="A0A0B8NML4"/>
<feature type="transmembrane region" description="Helical" evidence="5">
    <location>
        <begin position="494"/>
        <end position="517"/>
    </location>
</feature>
<reference evidence="7 8" key="2">
    <citation type="journal article" date="2016" name="Genome Announc.">
        <title>Draft Genome Sequence of Erythromycin- and Oxytetracycline-Sensitive Nocardia seriolae Strain U-1 (NBRC 110359).</title>
        <authorList>
            <person name="Imajoh M."/>
            <person name="Sukeda M."/>
            <person name="Shimizu M."/>
            <person name="Yamane J."/>
            <person name="Ohnishi K."/>
            <person name="Oshima S."/>
        </authorList>
    </citation>
    <scope>NUCLEOTIDE SEQUENCE [LARGE SCALE GENOMIC DNA]</scope>
    <source>
        <strain evidence="7 8">U-1</strain>
    </source>
</reference>
<accession>A0A0B8NML4</accession>
<comment type="subcellular location">
    <subcellularLocation>
        <location evidence="1">Membrane</location>
        <topology evidence="1">Multi-pass membrane protein</topology>
    </subcellularLocation>
</comment>
<evidence type="ECO:0000256" key="4">
    <source>
        <dbReference type="ARBA" id="ARBA00023136"/>
    </source>
</evidence>
<dbReference type="Proteomes" id="UP000180166">
    <property type="component" value="Chromosome"/>
</dbReference>
<dbReference type="PANTHER" id="PTHR43077">
    <property type="entry name" value="TRANSPORT PERMEASE YVFS-RELATED"/>
    <property type="match status" value="1"/>
</dbReference>
<dbReference type="InterPro" id="IPR017500">
    <property type="entry name" value="Phage_infect_YhgE_N"/>
</dbReference>
<reference evidence="6 9" key="3">
    <citation type="submission" date="2016-10" db="EMBL/GenBank/DDBJ databases">
        <title>Genome sequence of Nocardia seriolae strain EM150506, isolated from Anguila japonica.</title>
        <authorList>
            <person name="Han H.-J."/>
        </authorList>
    </citation>
    <scope>NUCLEOTIDE SEQUENCE [LARGE SCALE GENOMIC DNA]</scope>
    <source>
        <strain evidence="6 9">EM150506</strain>
    </source>
</reference>
<evidence type="ECO:0000313" key="7">
    <source>
        <dbReference type="EMBL" id="GAP33109.1"/>
    </source>
</evidence>